<comment type="caution">
    <text evidence="2">The sequence shown here is derived from an EMBL/GenBank/DDBJ whole genome shotgun (WGS) entry which is preliminary data.</text>
</comment>
<keyword evidence="1" id="KW-0732">Signal</keyword>
<keyword evidence="3" id="KW-1185">Reference proteome</keyword>
<dbReference type="EMBL" id="JANBOH010000005">
    <property type="protein sequence ID" value="KAJ1648424.1"/>
    <property type="molecule type" value="Genomic_DNA"/>
</dbReference>
<sequence>MVSVSSIVLAVAAAPAALAQFVGAGGVAGSETVSSGSYYNSETSTNYAVPGFGGVGYGGLGYAGLGYGAYGGYGGLGYGAYGGYPGFGYGAMGYGSMGYGGYGSYGGYGYGYGLGRGVGITGAYTGGAAIIGPSGSIFVGPQSAGGVYF</sequence>
<evidence type="ECO:0000256" key="1">
    <source>
        <dbReference type="SAM" id="SignalP"/>
    </source>
</evidence>
<accession>A0A9W8CN07</accession>
<feature type="chain" id="PRO_5040992697" evidence="1">
    <location>
        <begin position="20"/>
        <end position="149"/>
    </location>
</feature>
<gene>
    <name evidence="2" type="ORF">LPJ64_000252</name>
</gene>
<name>A0A9W8CN07_9FUNG</name>
<feature type="signal peptide" evidence="1">
    <location>
        <begin position="1"/>
        <end position="19"/>
    </location>
</feature>
<dbReference type="Proteomes" id="UP001145021">
    <property type="component" value="Unassembled WGS sequence"/>
</dbReference>
<proteinExistence type="predicted"/>
<evidence type="ECO:0000313" key="2">
    <source>
        <dbReference type="EMBL" id="KAJ1648424.1"/>
    </source>
</evidence>
<evidence type="ECO:0000313" key="3">
    <source>
        <dbReference type="Proteomes" id="UP001145021"/>
    </source>
</evidence>
<reference evidence="2" key="1">
    <citation type="submission" date="2022-07" db="EMBL/GenBank/DDBJ databases">
        <title>Phylogenomic reconstructions and comparative analyses of Kickxellomycotina fungi.</title>
        <authorList>
            <person name="Reynolds N.K."/>
            <person name="Stajich J.E."/>
            <person name="Barry K."/>
            <person name="Grigoriev I.V."/>
            <person name="Crous P."/>
            <person name="Smith M.E."/>
        </authorList>
    </citation>
    <scope>NUCLEOTIDE SEQUENCE</scope>
    <source>
        <strain evidence="2">NBRC 105413</strain>
    </source>
</reference>
<dbReference type="AlphaFoldDB" id="A0A9W8CN07"/>
<organism evidence="2 3">
    <name type="scientific">Coemansia asiatica</name>
    <dbReference type="NCBI Taxonomy" id="1052880"/>
    <lineage>
        <taxon>Eukaryota</taxon>
        <taxon>Fungi</taxon>
        <taxon>Fungi incertae sedis</taxon>
        <taxon>Zoopagomycota</taxon>
        <taxon>Kickxellomycotina</taxon>
        <taxon>Kickxellomycetes</taxon>
        <taxon>Kickxellales</taxon>
        <taxon>Kickxellaceae</taxon>
        <taxon>Coemansia</taxon>
    </lineage>
</organism>
<protein>
    <submittedName>
        <fullName evidence="2">Uncharacterized protein</fullName>
    </submittedName>
</protein>